<proteinExistence type="predicted"/>
<evidence type="ECO:0000313" key="3">
    <source>
        <dbReference type="EMBL" id="MCW6507608.1"/>
    </source>
</evidence>
<dbReference type="InterPro" id="IPR050330">
    <property type="entry name" value="Bact_OuterMem_StrucFunc"/>
</dbReference>
<dbReference type="PANTHER" id="PTHR30329:SF21">
    <property type="entry name" value="LIPOPROTEIN YIAD-RELATED"/>
    <property type="match status" value="1"/>
</dbReference>
<dbReference type="AlphaFoldDB" id="A0AA42CHJ5"/>
<dbReference type="PANTHER" id="PTHR30329">
    <property type="entry name" value="STATOR ELEMENT OF FLAGELLAR MOTOR COMPLEX"/>
    <property type="match status" value="1"/>
</dbReference>
<gene>
    <name evidence="3" type="ORF">M8523_06185</name>
</gene>
<dbReference type="EMBL" id="JAMOIM010000003">
    <property type="protein sequence ID" value="MCW6507608.1"/>
    <property type="molecule type" value="Genomic_DNA"/>
</dbReference>
<keyword evidence="4" id="KW-1185">Reference proteome</keyword>
<name>A0AA42CHJ5_9HYPH</name>
<evidence type="ECO:0000256" key="1">
    <source>
        <dbReference type="PROSITE-ProRule" id="PRU00473"/>
    </source>
</evidence>
<evidence type="ECO:0000313" key="4">
    <source>
        <dbReference type="Proteomes" id="UP001165667"/>
    </source>
</evidence>
<dbReference type="RefSeq" id="WP_282583974.1">
    <property type="nucleotide sequence ID" value="NZ_JAMOIM010000003.1"/>
</dbReference>
<dbReference type="InterPro" id="IPR036737">
    <property type="entry name" value="OmpA-like_sf"/>
</dbReference>
<keyword evidence="1" id="KW-0472">Membrane</keyword>
<dbReference type="GO" id="GO:0016020">
    <property type="term" value="C:membrane"/>
    <property type="evidence" value="ECO:0007669"/>
    <property type="project" value="UniProtKB-UniRule"/>
</dbReference>
<organism evidence="3 4">
    <name type="scientific">Lichenifustis flavocetrariae</name>
    <dbReference type="NCBI Taxonomy" id="2949735"/>
    <lineage>
        <taxon>Bacteria</taxon>
        <taxon>Pseudomonadati</taxon>
        <taxon>Pseudomonadota</taxon>
        <taxon>Alphaproteobacteria</taxon>
        <taxon>Hyphomicrobiales</taxon>
        <taxon>Lichenihabitantaceae</taxon>
        <taxon>Lichenifustis</taxon>
    </lineage>
</organism>
<protein>
    <submittedName>
        <fullName evidence="3">OmpA family protein</fullName>
    </submittedName>
</protein>
<evidence type="ECO:0000259" key="2">
    <source>
        <dbReference type="PROSITE" id="PS51123"/>
    </source>
</evidence>
<accession>A0AA42CHJ5</accession>
<reference evidence="3" key="1">
    <citation type="submission" date="2022-05" db="EMBL/GenBank/DDBJ databases">
        <authorList>
            <person name="Pankratov T."/>
        </authorList>
    </citation>
    <scope>NUCLEOTIDE SEQUENCE</scope>
    <source>
        <strain evidence="3">BP6-180914</strain>
    </source>
</reference>
<dbReference type="Gene3D" id="3.30.1330.60">
    <property type="entry name" value="OmpA-like domain"/>
    <property type="match status" value="1"/>
</dbReference>
<dbReference type="Pfam" id="PF00691">
    <property type="entry name" value="OmpA"/>
    <property type="match status" value="1"/>
</dbReference>
<feature type="domain" description="OmpA-like" evidence="2">
    <location>
        <begin position="187"/>
        <end position="311"/>
    </location>
</feature>
<dbReference type="CDD" id="cd07185">
    <property type="entry name" value="OmpA_C-like"/>
    <property type="match status" value="1"/>
</dbReference>
<comment type="caution">
    <text evidence="3">The sequence shown here is derived from an EMBL/GenBank/DDBJ whole genome shotgun (WGS) entry which is preliminary data.</text>
</comment>
<dbReference type="SUPFAM" id="SSF103088">
    <property type="entry name" value="OmpA-like"/>
    <property type="match status" value="1"/>
</dbReference>
<dbReference type="InterPro" id="IPR006665">
    <property type="entry name" value="OmpA-like"/>
</dbReference>
<dbReference type="PROSITE" id="PS51123">
    <property type="entry name" value="OMPA_2"/>
    <property type="match status" value="1"/>
</dbReference>
<dbReference type="Proteomes" id="UP001165667">
    <property type="component" value="Unassembled WGS sequence"/>
</dbReference>
<sequence length="311" mass="34985">MAGAAAGFVGGFLAAQGLQRFDQVRAERQQFNNDGVDIIREPGRTIIEEDNRYYIAHDENERFRDLGYDVQSQRQGGYDVADYARPDGSRIFTYTDDQGRLIRRVRQFPDGRELILIDNRYTSYDRNFQDDVVDLPPPPIDLPPDRYVVDGARADQGLVYEALAAPPVAPLPRRYTLDQVRYSPDLRNRMRSVNLNSITFDTASWTVSPDQATRLAAIAGAINAAVRRDPREIFMVEGYTDAVGNAVDNLSLSDRRAQSVATILTRDFQVPAENLVTQGYGSQYPREQTQGPSAVNRRVAVRRITPLLANQ</sequence>